<dbReference type="SMART" id="SM01260">
    <property type="entry name" value="LANC_like"/>
    <property type="match status" value="1"/>
</dbReference>
<reference evidence="1 2" key="1">
    <citation type="journal article" date="2019" name="Int. J. Syst. Evol. Microbiol.">
        <title>The Global Catalogue of Microorganisms (GCM) 10K type strain sequencing project: providing services to taxonomists for standard genome sequencing and annotation.</title>
        <authorList>
            <consortium name="The Broad Institute Genomics Platform"/>
            <consortium name="The Broad Institute Genome Sequencing Center for Infectious Disease"/>
            <person name="Wu L."/>
            <person name="Ma J."/>
        </authorList>
    </citation>
    <scope>NUCLEOTIDE SEQUENCE [LARGE SCALE GENOMIC DNA]</scope>
    <source>
        <strain evidence="1 2">JCM 13850</strain>
    </source>
</reference>
<dbReference type="Pfam" id="PF05147">
    <property type="entry name" value="LANC_like"/>
    <property type="match status" value="1"/>
</dbReference>
<sequence length="426" mass="44495">MPTPDISVPRRQAALALADQIAESVAHLPDAAELVPEWRDQSLSKGAAGIAVLHAVQARAGIGGRDLAHAWLSRAARNALNTGPSAGLWWGAPAVAFAIAVTAPDNPESGPPGGHYQSARRALDTAVADLTRARLQAAADRIAAAVRPPRAEYDLVSGLTGLGAYLLHRAPAGGLLRDVLTYLTRLADPVSAGDDAGAGVPGWWTSDIPLGRPEERFAGGHGDLGVAHGITGPLALLSLAMRRGITVPGQADAIDRICRWLDHWQQDGPAGSWWPMRVPWPDVRAEQTTEDGPARPSWCYGTPGITRAQQLAGLALGDTDRQHRAERVLLACVSDPAQLGQLTDPALCHGWAGLVATVWHAAADASSPALASRLPGLVDTLITRTETAGACPPWLIEGTAGVAVTLHILTHPSTAPAGWPTCLLLS</sequence>
<name>A0ABN2ZX23_9ACTN</name>
<dbReference type="SUPFAM" id="SSF158745">
    <property type="entry name" value="LanC-like"/>
    <property type="match status" value="1"/>
</dbReference>
<dbReference type="CDD" id="cd04793">
    <property type="entry name" value="LanC"/>
    <property type="match status" value="1"/>
</dbReference>
<dbReference type="Gene3D" id="1.50.10.20">
    <property type="match status" value="1"/>
</dbReference>
<dbReference type="InterPro" id="IPR033889">
    <property type="entry name" value="LanC"/>
</dbReference>
<organism evidence="1 2">
    <name type="scientific">Actinomadura napierensis</name>
    <dbReference type="NCBI Taxonomy" id="267854"/>
    <lineage>
        <taxon>Bacteria</taxon>
        <taxon>Bacillati</taxon>
        <taxon>Actinomycetota</taxon>
        <taxon>Actinomycetes</taxon>
        <taxon>Streptosporangiales</taxon>
        <taxon>Thermomonosporaceae</taxon>
        <taxon>Actinomadura</taxon>
    </lineage>
</organism>
<evidence type="ECO:0000313" key="2">
    <source>
        <dbReference type="Proteomes" id="UP001501020"/>
    </source>
</evidence>
<comment type="caution">
    <text evidence="1">The sequence shown here is derived from an EMBL/GenBank/DDBJ whole genome shotgun (WGS) entry which is preliminary data.</text>
</comment>
<protein>
    <submittedName>
        <fullName evidence="1">Lanthionine synthetase C family protein</fullName>
    </submittedName>
</protein>
<dbReference type="PRINTS" id="PR01955">
    <property type="entry name" value="LANCFRANKIA"/>
</dbReference>
<dbReference type="RefSeq" id="WP_344272199.1">
    <property type="nucleotide sequence ID" value="NZ_BAAAMR010000050.1"/>
</dbReference>
<evidence type="ECO:0000313" key="1">
    <source>
        <dbReference type="EMBL" id="GAA2148829.1"/>
    </source>
</evidence>
<dbReference type="Proteomes" id="UP001501020">
    <property type="component" value="Unassembled WGS sequence"/>
</dbReference>
<gene>
    <name evidence="1" type="ORF">GCM10009727_51950</name>
</gene>
<dbReference type="EMBL" id="BAAAMR010000050">
    <property type="protein sequence ID" value="GAA2148829.1"/>
    <property type="molecule type" value="Genomic_DNA"/>
</dbReference>
<proteinExistence type="predicted"/>
<keyword evidence="2" id="KW-1185">Reference proteome</keyword>
<dbReference type="InterPro" id="IPR007822">
    <property type="entry name" value="LANC-like"/>
</dbReference>
<accession>A0ABN2ZX23</accession>
<dbReference type="PRINTS" id="PR01950">
    <property type="entry name" value="LANCSUPER"/>
</dbReference>